<name>A0A426YUB8_ENSVE</name>
<dbReference type="AlphaFoldDB" id="A0A426YUB8"/>
<proteinExistence type="predicted"/>
<dbReference type="PANTHER" id="PTHR36015">
    <property type="entry name" value="HOLLIDAY JUNCTION RESOLVASE MOC1, CHLOROPLASTIC-RELATED"/>
    <property type="match status" value="1"/>
</dbReference>
<reference evidence="1 2" key="1">
    <citation type="journal article" date="2014" name="Agronomy (Basel)">
        <title>A Draft Genome Sequence for Ensete ventricosum, the Drought-Tolerant Tree Against Hunger.</title>
        <authorList>
            <person name="Harrison J."/>
            <person name="Moore K.A."/>
            <person name="Paszkiewicz K."/>
            <person name="Jones T."/>
            <person name="Grant M."/>
            <person name="Ambacheew D."/>
            <person name="Muzemil S."/>
            <person name="Studholme D.J."/>
        </authorList>
    </citation>
    <scope>NUCLEOTIDE SEQUENCE [LARGE SCALE GENOMIC DNA]</scope>
</reference>
<dbReference type="GO" id="GO:0008821">
    <property type="term" value="F:crossover junction DNA endonuclease activity"/>
    <property type="evidence" value="ECO:0007669"/>
    <property type="project" value="InterPro"/>
</dbReference>
<comment type="caution">
    <text evidence="1">The sequence shown here is derived from an EMBL/GenBank/DDBJ whole genome shotgun (WGS) entry which is preliminary data.</text>
</comment>
<evidence type="ECO:0000313" key="2">
    <source>
        <dbReference type="Proteomes" id="UP000287651"/>
    </source>
</evidence>
<accession>A0A426YUB8</accession>
<sequence length="162" mass="17224">MVLWTTSQSACLLSMATIQIGPQAHLSRPTPLSMSALCSAFRSKVLSAVLSHRGFCGSALGFSSAEQLLGSGRRGSGLAWSTRVRTRASDALLKEEWLDSLSFPFSENFRQIVPVADEEIVSDSDAEWVVGIDPDISGAVALLKPDGSGCSAQLVLCLSCKF</sequence>
<dbReference type="PANTHER" id="PTHR36015:SF6">
    <property type="entry name" value="HOLLIDAY JUNCTION RESOLVASE MOC1, CHLOROPLASTIC-RELATED"/>
    <property type="match status" value="1"/>
</dbReference>
<organism evidence="1 2">
    <name type="scientific">Ensete ventricosum</name>
    <name type="common">Abyssinian banana</name>
    <name type="synonym">Musa ensete</name>
    <dbReference type="NCBI Taxonomy" id="4639"/>
    <lineage>
        <taxon>Eukaryota</taxon>
        <taxon>Viridiplantae</taxon>
        <taxon>Streptophyta</taxon>
        <taxon>Embryophyta</taxon>
        <taxon>Tracheophyta</taxon>
        <taxon>Spermatophyta</taxon>
        <taxon>Magnoliopsida</taxon>
        <taxon>Liliopsida</taxon>
        <taxon>Zingiberales</taxon>
        <taxon>Musaceae</taxon>
        <taxon>Ensete</taxon>
    </lineage>
</organism>
<dbReference type="EMBL" id="AMZH03010150">
    <property type="protein sequence ID" value="RRT55305.1"/>
    <property type="molecule type" value="Genomic_DNA"/>
</dbReference>
<dbReference type="Proteomes" id="UP000287651">
    <property type="component" value="Unassembled WGS sequence"/>
</dbReference>
<gene>
    <name evidence="1" type="ORF">B296_00048530</name>
</gene>
<evidence type="ECO:0000313" key="1">
    <source>
        <dbReference type="EMBL" id="RRT55305.1"/>
    </source>
</evidence>
<protein>
    <submittedName>
        <fullName evidence="1">Uncharacterized protein</fullName>
    </submittedName>
</protein>
<dbReference type="InterPro" id="IPR045290">
    <property type="entry name" value="MOC1-like"/>
</dbReference>